<evidence type="ECO:0000313" key="15">
    <source>
        <dbReference type="Proteomes" id="UP001342314"/>
    </source>
</evidence>
<dbReference type="AlphaFoldDB" id="A0AAV5GHU2"/>
<evidence type="ECO:0000313" key="14">
    <source>
        <dbReference type="EMBL" id="GJN88922.1"/>
    </source>
</evidence>
<dbReference type="InterPro" id="IPR002466">
    <property type="entry name" value="A_deamin"/>
</dbReference>
<keyword evidence="3" id="KW-0378">Hydrolase</keyword>
<comment type="function">
    <text evidence="6">Specifically deaminates adenosine-37 to inosine in tRNA-Ala.</text>
</comment>
<evidence type="ECO:0000256" key="9">
    <source>
        <dbReference type="ARBA" id="ARBA00040502"/>
    </source>
</evidence>
<keyword evidence="4" id="KW-0862">Zinc</keyword>
<evidence type="ECO:0000256" key="10">
    <source>
        <dbReference type="ARBA" id="ARBA00041760"/>
    </source>
</evidence>
<accession>A0AAV5GHU2</accession>
<evidence type="ECO:0000256" key="5">
    <source>
        <dbReference type="ARBA" id="ARBA00037026"/>
    </source>
</evidence>
<protein>
    <recommendedName>
        <fullName evidence="9">tRNA-specific adenosine deaminase 1</fullName>
        <ecNumber evidence="8">3.5.4.34</ecNumber>
    </recommendedName>
    <alternativeName>
        <fullName evidence="10">tRNA-specific adenosine-37 deaminase</fullName>
    </alternativeName>
</protein>
<keyword evidence="1" id="KW-0819">tRNA processing</keyword>
<dbReference type="Proteomes" id="UP001342314">
    <property type="component" value="Unassembled WGS sequence"/>
</dbReference>
<evidence type="ECO:0000256" key="8">
    <source>
        <dbReference type="ARBA" id="ARBA00038940"/>
    </source>
</evidence>
<reference evidence="14 15" key="1">
    <citation type="submission" date="2021-12" db="EMBL/GenBank/DDBJ databases">
        <title>High titer production of polyol ester of fatty acids by Rhodotorula paludigena BS15 towards product separation-free biomass refinery.</title>
        <authorList>
            <person name="Mano J."/>
            <person name="Ono H."/>
            <person name="Tanaka T."/>
            <person name="Naito K."/>
            <person name="Sushida H."/>
            <person name="Ike M."/>
            <person name="Tokuyasu K."/>
            <person name="Kitaoka M."/>
        </authorList>
    </citation>
    <scope>NUCLEOTIDE SEQUENCE [LARGE SCALE GENOMIC DNA]</scope>
    <source>
        <strain evidence="14 15">BS15</strain>
    </source>
</reference>
<evidence type="ECO:0000256" key="6">
    <source>
        <dbReference type="ARBA" id="ARBA00037784"/>
    </source>
</evidence>
<dbReference type="EC" id="3.5.4.34" evidence="8"/>
<dbReference type="Pfam" id="PF02137">
    <property type="entry name" value="A_deamin"/>
    <property type="match status" value="1"/>
</dbReference>
<comment type="similarity">
    <text evidence="7">Belongs to the ADAT1 family.</text>
</comment>
<dbReference type="PANTHER" id="PTHR46516:SF1">
    <property type="entry name" value="TRNA-SPECIFIC ADENOSINE DEAMINASE 1"/>
    <property type="match status" value="1"/>
</dbReference>
<proteinExistence type="inferred from homology"/>
<keyword evidence="2" id="KW-0479">Metal-binding</keyword>
<dbReference type="GO" id="GO:0003723">
    <property type="term" value="F:RNA binding"/>
    <property type="evidence" value="ECO:0007669"/>
    <property type="project" value="InterPro"/>
</dbReference>
<evidence type="ECO:0000256" key="11">
    <source>
        <dbReference type="ARBA" id="ARBA00047635"/>
    </source>
</evidence>
<evidence type="ECO:0000256" key="1">
    <source>
        <dbReference type="ARBA" id="ARBA00022694"/>
    </source>
</evidence>
<name>A0AAV5GHU2_9BASI</name>
<dbReference type="SMART" id="SM00552">
    <property type="entry name" value="ADEAMc"/>
    <property type="match status" value="1"/>
</dbReference>
<dbReference type="GO" id="GO:0043829">
    <property type="term" value="F:tRNA-specific adenosine-37 deaminase activity"/>
    <property type="evidence" value="ECO:0007669"/>
    <property type="project" value="UniProtKB-EC"/>
</dbReference>
<evidence type="ECO:0000256" key="7">
    <source>
        <dbReference type="ARBA" id="ARBA00038326"/>
    </source>
</evidence>
<keyword evidence="15" id="KW-1185">Reference proteome</keyword>
<dbReference type="GO" id="GO:0008033">
    <property type="term" value="P:tRNA processing"/>
    <property type="evidence" value="ECO:0007669"/>
    <property type="project" value="UniProtKB-KW"/>
</dbReference>
<gene>
    <name evidence="14" type="ORF">Rhopal_001893-T1</name>
</gene>
<evidence type="ECO:0000256" key="3">
    <source>
        <dbReference type="ARBA" id="ARBA00022801"/>
    </source>
</evidence>
<sequence length="555" mass="58480">MCSAAEVHDAVARAALSTYSSLPANGKPRPRSNRQPEWTVLAAVCVWRAGPHGCDAQCVSLGTGLKALPLSRLPVHGDVLHDSHAEVVARRGFKRWLYMQIGRAVEAEGGDADGDVLLIERVDGREWQLKSGFNVGMYISTLPCGDASTYYLSLNAPAGEEAAPGSPVVASPPCVTASATATPGQVHRSLAEAASLGMHTARDPSPGLSPPPTGAETISTASLGAVHRGRASYTSFSILRTKPGRADSPPTISHSCSDKLALWSLLGLQGALLSQLGMRRVPLECVVVGGEFDEAERDKIRDECRRAIGGRLETWARSIGLSEDEFRVPDVAFTDRQYEGARDIVAARQDVAVSEVVGYIAGLPVEVITNGIRQGGSAKRKPGEPLGPKVRSRLSKLSLYQMHLGVQQRLFHPKSYPEGSVTSSALSNPSQAALATPPAGSLTYFAAKHPRAHALASGETSELLQQQLPSLPPGERYSVLKRLVRLAPLTPTVSPAKTGAETSEGDLASSMLADSTAGANVTARGPFAGWLVSGKKWESFDADGGVVELGIGAAE</sequence>
<dbReference type="EMBL" id="BQKY01000004">
    <property type="protein sequence ID" value="GJN88922.1"/>
    <property type="molecule type" value="Genomic_DNA"/>
</dbReference>
<comment type="catalytic activity">
    <reaction evidence="11">
        <text>adenosine(37) in tRNA(Ala) + H2O + H(+) = inosine(37) in tRNA(Ala) + NH4(+)</text>
        <dbReference type="Rhea" id="RHEA:50968"/>
        <dbReference type="Rhea" id="RHEA-COMP:12855"/>
        <dbReference type="Rhea" id="RHEA-COMP:12856"/>
        <dbReference type="ChEBI" id="CHEBI:15377"/>
        <dbReference type="ChEBI" id="CHEBI:15378"/>
        <dbReference type="ChEBI" id="CHEBI:28938"/>
        <dbReference type="ChEBI" id="CHEBI:74411"/>
        <dbReference type="ChEBI" id="CHEBI:82852"/>
        <dbReference type="EC" id="3.5.4.34"/>
    </reaction>
</comment>
<evidence type="ECO:0000256" key="4">
    <source>
        <dbReference type="ARBA" id="ARBA00022833"/>
    </source>
</evidence>
<dbReference type="GO" id="GO:0046872">
    <property type="term" value="F:metal ion binding"/>
    <property type="evidence" value="ECO:0007669"/>
    <property type="project" value="UniProtKB-KW"/>
</dbReference>
<evidence type="ECO:0000259" key="13">
    <source>
        <dbReference type="PROSITE" id="PS50141"/>
    </source>
</evidence>
<evidence type="ECO:0000256" key="2">
    <source>
        <dbReference type="ARBA" id="ARBA00022723"/>
    </source>
</evidence>
<comment type="caution">
    <text evidence="14">The sequence shown here is derived from an EMBL/GenBank/DDBJ whole genome shotgun (WGS) entry which is preliminary data.</text>
</comment>
<feature type="domain" description="A to I editase" evidence="13">
    <location>
        <begin position="60"/>
        <end position="400"/>
    </location>
</feature>
<feature type="region of interest" description="Disordered" evidence="12">
    <location>
        <begin position="199"/>
        <end position="218"/>
    </location>
</feature>
<dbReference type="PANTHER" id="PTHR46516">
    <property type="entry name" value="TRNA-SPECIFIC ADENOSINE DEAMINASE 1"/>
    <property type="match status" value="1"/>
</dbReference>
<evidence type="ECO:0000256" key="12">
    <source>
        <dbReference type="SAM" id="MobiDB-lite"/>
    </source>
</evidence>
<organism evidence="14 15">
    <name type="scientific">Rhodotorula paludigena</name>
    <dbReference type="NCBI Taxonomy" id="86838"/>
    <lineage>
        <taxon>Eukaryota</taxon>
        <taxon>Fungi</taxon>
        <taxon>Dikarya</taxon>
        <taxon>Basidiomycota</taxon>
        <taxon>Pucciniomycotina</taxon>
        <taxon>Microbotryomycetes</taxon>
        <taxon>Sporidiobolales</taxon>
        <taxon>Sporidiobolaceae</taxon>
        <taxon>Rhodotorula</taxon>
    </lineage>
</organism>
<comment type="cofactor">
    <cofactor evidence="5">
        <name>1D-myo-inositol hexakisphosphate</name>
        <dbReference type="ChEBI" id="CHEBI:58130"/>
    </cofactor>
</comment>
<dbReference type="PROSITE" id="PS50141">
    <property type="entry name" value="A_DEAMIN_EDITASE"/>
    <property type="match status" value="1"/>
</dbReference>